<evidence type="ECO:0000256" key="5">
    <source>
        <dbReference type="HAMAP-Rule" id="MF_01962"/>
    </source>
</evidence>
<dbReference type="RefSeq" id="WP_020172870.1">
    <property type="nucleotide sequence ID" value="NZ_CP085887.1"/>
</dbReference>
<comment type="function">
    <text evidence="5">Catalyzes the hydrolytic deamination of adenine to hypoxanthine. Plays an important role in the purine salvage pathway and in nitrogen catabolism.</text>
</comment>
<feature type="binding site" evidence="5">
    <location>
        <position position="277"/>
    </location>
    <ligand>
        <name>substrate</name>
    </ligand>
</feature>
<feature type="binding site" evidence="5">
    <location>
        <position position="276"/>
    </location>
    <ligand>
        <name>Zn(2+)</name>
        <dbReference type="ChEBI" id="CHEBI:29105"/>
        <note>catalytic</note>
    </ligand>
</feature>
<feature type="active site" description="Proton donor" evidence="5">
    <location>
        <position position="198"/>
    </location>
</feature>
<evidence type="ECO:0000259" key="6">
    <source>
        <dbReference type="Pfam" id="PF00962"/>
    </source>
</evidence>
<accession>A0A846WT83</accession>
<dbReference type="PANTHER" id="PTHR43114">
    <property type="entry name" value="ADENINE DEAMINASE"/>
    <property type="match status" value="1"/>
</dbReference>
<dbReference type="GO" id="GO:0009117">
    <property type="term" value="P:nucleotide metabolic process"/>
    <property type="evidence" value="ECO:0007669"/>
    <property type="project" value="UniProtKB-KW"/>
</dbReference>
<evidence type="ECO:0000313" key="8">
    <source>
        <dbReference type="Proteomes" id="UP000563898"/>
    </source>
</evidence>
<evidence type="ECO:0000313" key="7">
    <source>
        <dbReference type="EMBL" id="NKY04834.1"/>
    </source>
</evidence>
<feature type="binding site" evidence="5">
    <location>
        <position position="15"/>
    </location>
    <ligand>
        <name>Zn(2+)</name>
        <dbReference type="ChEBI" id="CHEBI:29105"/>
        <note>catalytic</note>
    </ligand>
</feature>
<keyword evidence="4 5" id="KW-0546">Nucleotide metabolism</keyword>
<protein>
    <recommendedName>
        <fullName evidence="5">Adenine deaminase</fullName>
        <shortName evidence="5">ADE</shortName>
        <ecNumber evidence="5">3.5.4.2</ecNumber>
    </recommendedName>
    <alternativeName>
        <fullName evidence="5">Adenine aminohydrolase</fullName>
        <shortName evidence="5">AAH</shortName>
    </alternativeName>
</protein>
<feature type="binding site" evidence="5">
    <location>
        <position position="195"/>
    </location>
    <ligand>
        <name>Zn(2+)</name>
        <dbReference type="ChEBI" id="CHEBI:29105"/>
        <note>catalytic</note>
    </ligand>
</feature>
<dbReference type="HAMAP" id="MF_01962">
    <property type="entry name" value="Adenine_deaminase"/>
    <property type="match status" value="1"/>
</dbReference>
<evidence type="ECO:0000256" key="3">
    <source>
        <dbReference type="ARBA" id="ARBA00022833"/>
    </source>
</evidence>
<dbReference type="NCBIfam" id="TIGR01430">
    <property type="entry name" value="aden_deam"/>
    <property type="match status" value="1"/>
</dbReference>
<dbReference type="GO" id="GO:0005829">
    <property type="term" value="C:cytosol"/>
    <property type="evidence" value="ECO:0007669"/>
    <property type="project" value="TreeGrafter"/>
</dbReference>
<dbReference type="CDD" id="cd01320">
    <property type="entry name" value="ADA"/>
    <property type="match status" value="1"/>
</dbReference>
<keyword evidence="1 5" id="KW-0479">Metal-binding</keyword>
<organism evidence="7 8">
    <name type="scientific">Gordonia polyisoprenivorans</name>
    <dbReference type="NCBI Taxonomy" id="84595"/>
    <lineage>
        <taxon>Bacteria</taxon>
        <taxon>Bacillati</taxon>
        <taxon>Actinomycetota</taxon>
        <taxon>Actinomycetes</taxon>
        <taxon>Mycobacteriales</taxon>
        <taxon>Gordoniaceae</taxon>
        <taxon>Gordonia</taxon>
    </lineage>
</organism>
<comment type="cofactor">
    <cofactor evidence="5">
        <name>Zn(2+)</name>
        <dbReference type="ChEBI" id="CHEBI:29105"/>
    </cofactor>
    <text evidence="5">Binds 1 zinc ion per subunit.</text>
</comment>
<dbReference type="GO" id="GO:0043103">
    <property type="term" value="P:hypoxanthine salvage"/>
    <property type="evidence" value="ECO:0007669"/>
    <property type="project" value="UniProtKB-UniRule"/>
</dbReference>
<dbReference type="GO" id="GO:0000034">
    <property type="term" value="F:adenine deaminase activity"/>
    <property type="evidence" value="ECO:0007669"/>
    <property type="project" value="UniProtKB-UniRule"/>
</dbReference>
<keyword evidence="2 5" id="KW-0378">Hydrolase</keyword>
<gene>
    <name evidence="7" type="ORF">HGA05_25050</name>
</gene>
<dbReference type="SUPFAM" id="SSF51556">
    <property type="entry name" value="Metallo-dependent hydrolases"/>
    <property type="match status" value="1"/>
</dbReference>
<feature type="domain" description="Adenosine deaminase" evidence="6">
    <location>
        <begin position="10"/>
        <end position="329"/>
    </location>
</feature>
<dbReference type="EC" id="3.5.4.2" evidence="5"/>
<evidence type="ECO:0000256" key="1">
    <source>
        <dbReference type="ARBA" id="ARBA00022723"/>
    </source>
</evidence>
<dbReference type="NCBIfam" id="NF006850">
    <property type="entry name" value="PRK09358.1-6"/>
    <property type="match status" value="1"/>
</dbReference>
<proteinExistence type="inferred from homology"/>
<comment type="caution">
    <text evidence="7">The sequence shown here is derived from an EMBL/GenBank/DDBJ whole genome shotgun (WGS) entry which is preliminary data.</text>
</comment>
<comment type="catalytic activity">
    <reaction evidence="5">
        <text>adenine + H2O + H(+) = hypoxanthine + NH4(+)</text>
        <dbReference type="Rhea" id="RHEA:23688"/>
        <dbReference type="ChEBI" id="CHEBI:15377"/>
        <dbReference type="ChEBI" id="CHEBI:15378"/>
        <dbReference type="ChEBI" id="CHEBI:16708"/>
        <dbReference type="ChEBI" id="CHEBI:17368"/>
        <dbReference type="ChEBI" id="CHEBI:28938"/>
        <dbReference type="EC" id="3.5.4.2"/>
    </reaction>
</comment>
<dbReference type="Pfam" id="PF00962">
    <property type="entry name" value="A_deaminase"/>
    <property type="match status" value="1"/>
</dbReference>
<dbReference type="GO" id="GO:0006146">
    <property type="term" value="P:adenine catabolic process"/>
    <property type="evidence" value="ECO:0007669"/>
    <property type="project" value="UniProtKB-UniRule"/>
</dbReference>
<sequence>MDHRALTALPKAELHVHIEGTLEPEMVFVLAQRNSVSLPYADVAALRAAHAFTDLPHFLDLYYACMAVLRTEQDFADLAQAYIRTAASQGVRHAEVFFDPQAHIVRGVPVDVVVTGLRRGLDAGEAETGLHADLIACFLRDRPVREAHETLDALTPHLGSIIGVGLDSAEVGFPPGQFAPVFDRAREAGLHVVAHAGEEGPPDYIWEALDTLGIERVDHGIRALESPELVRRLCADRMPLTACPLSNVRLRCVPTLAEHPLPRMLAEGLTVTINSDDPAYFGGYAGDAFIAIADALDLSDADLITLARNSFAASFISEEDRNRWSEELANPPA</sequence>
<keyword evidence="3 5" id="KW-0862">Zinc</keyword>
<dbReference type="InterPro" id="IPR006330">
    <property type="entry name" value="Ado/ade_deaminase"/>
</dbReference>
<dbReference type="GO" id="GO:0008270">
    <property type="term" value="F:zinc ion binding"/>
    <property type="evidence" value="ECO:0007669"/>
    <property type="project" value="UniProtKB-UniRule"/>
</dbReference>
<evidence type="ECO:0000256" key="4">
    <source>
        <dbReference type="ARBA" id="ARBA00023080"/>
    </source>
</evidence>
<feature type="binding site" evidence="5">
    <location>
        <position position="17"/>
    </location>
    <ligand>
        <name>Zn(2+)</name>
        <dbReference type="ChEBI" id="CHEBI:29105"/>
        <note>catalytic</note>
    </ligand>
</feature>
<evidence type="ECO:0000256" key="2">
    <source>
        <dbReference type="ARBA" id="ARBA00022801"/>
    </source>
</evidence>
<dbReference type="InterPro" id="IPR028892">
    <property type="entry name" value="ADE"/>
</dbReference>
<dbReference type="Proteomes" id="UP000563898">
    <property type="component" value="Unassembled WGS sequence"/>
</dbReference>
<comment type="similarity">
    <text evidence="5">Belongs to the metallo-dependent hydrolases superfamily. Adenosine and AMP deaminases family. Adenine deaminase type 2 subfamily.</text>
</comment>
<dbReference type="Gene3D" id="3.20.20.140">
    <property type="entry name" value="Metal-dependent hydrolases"/>
    <property type="match status" value="1"/>
</dbReference>
<dbReference type="InterPro" id="IPR001365">
    <property type="entry name" value="A_deaminase_dom"/>
</dbReference>
<reference evidence="7 8" key="1">
    <citation type="submission" date="2020-04" db="EMBL/GenBank/DDBJ databases">
        <title>MicrobeNet Type strains.</title>
        <authorList>
            <person name="Nicholson A.C."/>
        </authorList>
    </citation>
    <scope>NUCLEOTIDE SEQUENCE [LARGE SCALE GENOMIC DNA]</scope>
    <source>
        <strain evidence="7 8">ATCC BAA-14</strain>
    </source>
</reference>
<dbReference type="EMBL" id="JAAXPC010000023">
    <property type="protein sequence ID" value="NKY04834.1"/>
    <property type="molecule type" value="Genomic_DNA"/>
</dbReference>
<dbReference type="AlphaFoldDB" id="A0A846WT83"/>
<dbReference type="PANTHER" id="PTHR43114:SF6">
    <property type="entry name" value="ADENINE DEAMINASE"/>
    <property type="match status" value="1"/>
</dbReference>
<feature type="site" description="Important for catalytic activity" evidence="5">
    <location>
        <position position="219"/>
    </location>
</feature>
<name>A0A846WT83_9ACTN</name>
<dbReference type="InterPro" id="IPR032466">
    <property type="entry name" value="Metal_Hydrolase"/>
</dbReference>